<keyword evidence="2" id="KW-0472">Membrane</keyword>
<feature type="domain" description="DUF8176" evidence="3">
    <location>
        <begin position="129"/>
        <end position="238"/>
    </location>
</feature>
<keyword evidence="2" id="KW-1133">Transmembrane helix</keyword>
<name>A0A7W9UL05_9NOCA</name>
<evidence type="ECO:0000313" key="5">
    <source>
        <dbReference type="Proteomes" id="UP000540412"/>
    </source>
</evidence>
<feature type="region of interest" description="Disordered" evidence="1">
    <location>
        <begin position="98"/>
        <end position="120"/>
    </location>
</feature>
<keyword evidence="5" id="KW-1185">Reference proteome</keyword>
<feature type="region of interest" description="Disordered" evidence="1">
    <location>
        <begin position="1"/>
        <end position="42"/>
    </location>
</feature>
<evidence type="ECO:0000256" key="1">
    <source>
        <dbReference type="SAM" id="MobiDB-lite"/>
    </source>
</evidence>
<evidence type="ECO:0000259" key="3">
    <source>
        <dbReference type="Pfam" id="PF26527"/>
    </source>
</evidence>
<gene>
    <name evidence="4" type="ORF">BJY24_005789</name>
</gene>
<dbReference type="AlphaFoldDB" id="A0A7W9UL05"/>
<accession>A0A7W9UL05</accession>
<organism evidence="4 5">
    <name type="scientific">Nocardia transvalensis</name>
    <dbReference type="NCBI Taxonomy" id="37333"/>
    <lineage>
        <taxon>Bacteria</taxon>
        <taxon>Bacillati</taxon>
        <taxon>Actinomycetota</taxon>
        <taxon>Actinomycetes</taxon>
        <taxon>Mycobacteriales</taxon>
        <taxon>Nocardiaceae</taxon>
        <taxon>Nocardia</taxon>
    </lineage>
</organism>
<proteinExistence type="predicted"/>
<protein>
    <recommendedName>
        <fullName evidence="3">DUF8176 domain-containing protein</fullName>
    </recommendedName>
</protein>
<evidence type="ECO:0000313" key="4">
    <source>
        <dbReference type="EMBL" id="MBB5916877.1"/>
    </source>
</evidence>
<sequence>MPHNTITDTEPDHGWGWLNTTTVRTHPTAQPPTPATSTDHGGEWQWLTIPADHPTDRPSAPDRPSRRALLPRRGWIVLAATATATTVLVAGGALAAHHPESRTAIPARTATPPTTSAAAAGGACAGLAGTVVTDGAGDTSSVTTIVAAFDYAYYRLRSAEAALRLVAPEAAMAPDALAAGIASIPAGTTHCVAVTPIDPATAAVHVAEVHPDRQRVDYLQLVNTRPADGGGVLITNIQAQR</sequence>
<evidence type="ECO:0000256" key="2">
    <source>
        <dbReference type="SAM" id="Phobius"/>
    </source>
</evidence>
<reference evidence="4 5" key="1">
    <citation type="submission" date="2020-08" db="EMBL/GenBank/DDBJ databases">
        <title>Sequencing the genomes of 1000 actinobacteria strains.</title>
        <authorList>
            <person name="Klenk H.-P."/>
        </authorList>
    </citation>
    <scope>NUCLEOTIDE SEQUENCE [LARGE SCALE GENOMIC DNA]</scope>
    <source>
        <strain evidence="4 5">DSM 43582</strain>
    </source>
</reference>
<comment type="caution">
    <text evidence="4">The sequence shown here is derived from an EMBL/GenBank/DDBJ whole genome shotgun (WGS) entry which is preliminary data.</text>
</comment>
<dbReference type="RefSeq" id="WP_051161553.1">
    <property type="nucleotide sequence ID" value="NZ_JACHIT010000002.1"/>
</dbReference>
<dbReference type="EMBL" id="JACHIT010000002">
    <property type="protein sequence ID" value="MBB5916877.1"/>
    <property type="molecule type" value="Genomic_DNA"/>
</dbReference>
<dbReference type="Proteomes" id="UP000540412">
    <property type="component" value="Unassembled WGS sequence"/>
</dbReference>
<dbReference type="InterPro" id="IPR058489">
    <property type="entry name" value="DUF8176"/>
</dbReference>
<dbReference type="Pfam" id="PF26527">
    <property type="entry name" value="DUF8176"/>
    <property type="match status" value="1"/>
</dbReference>
<feature type="transmembrane region" description="Helical" evidence="2">
    <location>
        <begin position="75"/>
        <end position="96"/>
    </location>
</feature>
<keyword evidence="2" id="KW-0812">Transmembrane</keyword>
<feature type="compositionally biased region" description="Low complexity" evidence="1">
    <location>
        <begin position="103"/>
        <end position="120"/>
    </location>
</feature>